<evidence type="ECO:0000256" key="5">
    <source>
        <dbReference type="PROSITE-ProRule" id="PRU01248"/>
    </source>
</evidence>
<evidence type="ECO:0000313" key="8">
    <source>
        <dbReference type="EMBL" id="MDC2239541.1"/>
    </source>
</evidence>
<name>A0AAP3SMH0_BACT4</name>
<dbReference type="SUPFAM" id="SSF56349">
    <property type="entry name" value="DNA breaking-rejoining enzymes"/>
    <property type="match status" value="1"/>
</dbReference>
<dbReference type="Pfam" id="PF13102">
    <property type="entry name" value="Phage_int_SAM_5"/>
    <property type="match status" value="1"/>
</dbReference>
<evidence type="ECO:0000256" key="2">
    <source>
        <dbReference type="ARBA" id="ARBA00022908"/>
    </source>
</evidence>
<dbReference type="Gene3D" id="1.10.150.130">
    <property type="match status" value="1"/>
</dbReference>
<dbReference type="GO" id="GO:0006310">
    <property type="term" value="P:DNA recombination"/>
    <property type="evidence" value="ECO:0007669"/>
    <property type="project" value="UniProtKB-KW"/>
</dbReference>
<evidence type="ECO:0000256" key="1">
    <source>
        <dbReference type="ARBA" id="ARBA00008857"/>
    </source>
</evidence>
<dbReference type="PROSITE" id="PS51900">
    <property type="entry name" value="CB"/>
    <property type="match status" value="1"/>
</dbReference>
<evidence type="ECO:0000256" key="4">
    <source>
        <dbReference type="ARBA" id="ARBA00023172"/>
    </source>
</evidence>
<evidence type="ECO:0000256" key="3">
    <source>
        <dbReference type="ARBA" id="ARBA00023125"/>
    </source>
</evidence>
<dbReference type="GO" id="GO:0003677">
    <property type="term" value="F:DNA binding"/>
    <property type="evidence" value="ECO:0007669"/>
    <property type="project" value="UniProtKB-UniRule"/>
</dbReference>
<comment type="similarity">
    <text evidence="1">Belongs to the 'phage' integrase family.</text>
</comment>
<organism evidence="8 9">
    <name type="scientific">Bacteroides thetaiotaomicron</name>
    <dbReference type="NCBI Taxonomy" id="818"/>
    <lineage>
        <taxon>Bacteria</taxon>
        <taxon>Pseudomonadati</taxon>
        <taxon>Bacteroidota</taxon>
        <taxon>Bacteroidia</taxon>
        <taxon>Bacteroidales</taxon>
        <taxon>Bacteroidaceae</taxon>
        <taxon>Bacteroides</taxon>
    </lineage>
</organism>
<accession>A0AAP3SMH0</accession>
<gene>
    <name evidence="8" type="ORF">PO127_27780</name>
</gene>
<dbReference type="PROSITE" id="PS51898">
    <property type="entry name" value="TYR_RECOMBINASE"/>
    <property type="match status" value="1"/>
</dbReference>
<feature type="domain" description="Tyr recombinase" evidence="6">
    <location>
        <begin position="211"/>
        <end position="394"/>
    </location>
</feature>
<dbReference type="InterPro" id="IPR025269">
    <property type="entry name" value="SAM-like_dom"/>
</dbReference>
<dbReference type="InterPro" id="IPR044068">
    <property type="entry name" value="CB"/>
</dbReference>
<dbReference type="PANTHER" id="PTHR30349:SF64">
    <property type="entry name" value="PROPHAGE INTEGRASE INTD-RELATED"/>
    <property type="match status" value="1"/>
</dbReference>
<sequence>MATVKVKFRPSTVADRPGTIVYVVTHRRIARTVTTGYRVFPHEWDEQHASLLLPDNSERSAIIQTAILRMRSDMERMDAIIGNLGGRRAGYSSDDVVAEFRRTGGEDTLFNFTERVIERLLQLKHVGTARNYRAALCSFKRFRGNMDLPMEEIDTILVEDYLAYLKSDRLMPNSISFYIRILRSVYNRAVEQELIEDTKPFRTVSTGMEKTLKRAIPIGEIRRIKRLDLMFRPDLEFARDMFLFLFLCRGMSFIDAAYLKKEDIRGGILTYRRQKTGQALHIKIIEPIKELVDRYSDKESPYLLPVITRPEDDVRRQYERALRRVNNALKTIAKKVRLDVPLTTYIARHSWASIAKSKNVPVNVISDALGHDSIATTQIYLATIDASTIDKANEIIVKDL</sequence>
<keyword evidence="4" id="KW-0233">DNA recombination</keyword>
<evidence type="ECO:0000259" key="6">
    <source>
        <dbReference type="PROSITE" id="PS51898"/>
    </source>
</evidence>
<comment type="caution">
    <text evidence="8">The sequence shown here is derived from an EMBL/GenBank/DDBJ whole genome shotgun (WGS) entry which is preliminary data.</text>
</comment>
<dbReference type="InterPro" id="IPR013762">
    <property type="entry name" value="Integrase-like_cat_sf"/>
</dbReference>
<reference evidence="8" key="1">
    <citation type="submission" date="2022-10" db="EMBL/GenBank/DDBJ databases">
        <title>Human gut microbiome strain richness.</title>
        <authorList>
            <person name="Chen-Liaw A."/>
        </authorList>
    </citation>
    <scope>NUCLEOTIDE SEQUENCE</scope>
    <source>
        <strain evidence="8">1001283st1_A3_1001283B150304_161114</strain>
    </source>
</reference>
<dbReference type="InterPro" id="IPR050090">
    <property type="entry name" value="Tyrosine_recombinase_XerCD"/>
</dbReference>
<proteinExistence type="inferred from homology"/>
<evidence type="ECO:0000313" key="9">
    <source>
        <dbReference type="Proteomes" id="UP001217776"/>
    </source>
</evidence>
<protein>
    <submittedName>
        <fullName evidence="8">Site-specific integrase</fullName>
    </submittedName>
</protein>
<dbReference type="Gene3D" id="1.10.443.10">
    <property type="entry name" value="Intergrase catalytic core"/>
    <property type="match status" value="1"/>
</dbReference>
<feature type="domain" description="Core-binding (CB)" evidence="7">
    <location>
        <begin position="111"/>
        <end position="190"/>
    </location>
</feature>
<dbReference type="EMBL" id="JAQNVG010000114">
    <property type="protein sequence ID" value="MDC2239541.1"/>
    <property type="molecule type" value="Genomic_DNA"/>
</dbReference>
<evidence type="ECO:0000259" key="7">
    <source>
        <dbReference type="PROSITE" id="PS51900"/>
    </source>
</evidence>
<dbReference type="InterPro" id="IPR010998">
    <property type="entry name" value="Integrase_recombinase_N"/>
</dbReference>
<dbReference type="RefSeq" id="WP_272200079.1">
    <property type="nucleotide sequence ID" value="NZ_JAQNVG010000114.1"/>
</dbReference>
<dbReference type="InterPro" id="IPR011010">
    <property type="entry name" value="DNA_brk_join_enz"/>
</dbReference>
<keyword evidence="2" id="KW-0229">DNA integration</keyword>
<keyword evidence="3 5" id="KW-0238">DNA-binding</keyword>
<dbReference type="PANTHER" id="PTHR30349">
    <property type="entry name" value="PHAGE INTEGRASE-RELATED"/>
    <property type="match status" value="1"/>
</dbReference>
<dbReference type="Proteomes" id="UP001217776">
    <property type="component" value="Unassembled WGS sequence"/>
</dbReference>
<dbReference type="CDD" id="cd01185">
    <property type="entry name" value="INTN1_C_like"/>
    <property type="match status" value="1"/>
</dbReference>
<dbReference type="InterPro" id="IPR002104">
    <property type="entry name" value="Integrase_catalytic"/>
</dbReference>
<dbReference type="AlphaFoldDB" id="A0AAP3SMH0"/>
<dbReference type="Pfam" id="PF00589">
    <property type="entry name" value="Phage_integrase"/>
    <property type="match status" value="1"/>
</dbReference>
<dbReference type="GO" id="GO:0015074">
    <property type="term" value="P:DNA integration"/>
    <property type="evidence" value="ECO:0007669"/>
    <property type="project" value="UniProtKB-KW"/>
</dbReference>